<organism evidence="1">
    <name type="scientific">uncultured Caudovirales phage</name>
    <dbReference type="NCBI Taxonomy" id="2100421"/>
    <lineage>
        <taxon>Viruses</taxon>
        <taxon>Duplodnaviria</taxon>
        <taxon>Heunggongvirae</taxon>
        <taxon>Uroviricota</taxon>
        <taxon>Caudoviricetes</taxon>
        <taxon>Peduoviridae</taxon>
        <taxon>Maltschvirus</taxon>
        <taxon>Maltschvirus maltsch</taxon>
    </lineage>
</organism>
<proteinExistence type="predicted"/>
<accession>A0A6J5TA99</accession>
<evidence type="ECO:0000313" key="1">
    <source>
        <dbReference type="EMBL" id="CAB4241846.1"/>
    </source>
</evidence>
<name>A0A6J5TA99_9CAUD</name>
<protein>
    <submittedName>
        <fullName evidence="1">Uncharacterized protein</fullName>
    </submittedName>
</protein>
<sequence>MRVLSKQHWPVQFRMDVDDMDTVSERIQWLRANLDKDAWRYNGDTSTYCFAATDDAVLFKLSCP</sequence>
<reference evidence="1" key="1">
    <citation type="submission" date="2020-05" db="EMBL/GenBank/DDBJ databases">
        <authorList>
            <person name="Chiriac C."/>
            <person name="Salcher M."/>
            <person name="Ghai R."/>
            <person name="Kavagutti S V."/>
        </authorList>
    </citation>
    <scope>NUCLEOTIDE SEQUENCE</scope>
</reference>
<dbReference type="EMBL" id="LR797824">
    <property type="protein sequence ID" value="CAB4241846.1"/>
    <property type="molecule type" value="Genomic_DNA"/>
</dbReference>
<gene>
    <name evidence="1" type="ORF">UFOVP71_384</name>
</gene>